<evidence type="ECO:0000313" key="1">
    <source>
        <dbReference type="EMBL" id="KAL3503880.1"/>
    </source>
</evidence>
<proteinExistence type="predicted"/>
<reference evidence="1 2" key="1">
    <citation type="submission" date="2024-11" db="EMBL/GenBank/DDBJ databases">
        <title>A near-complete genome assembly of Cinchona calisaya.</title>
        <authorList>
            <person name="Lian D.C."/>
            <person name="Zhao X.W."/>
            <person name="Wei L."/>
        </authorList>
    </citation>
    <scope>NUCLEOTIDE SEQUENCE [LARGE SCALE GENOMIC DNA]</scope>
    <source>
        <tissue evidence="1">Nenye</tissue>
    </source>
</reference>
<comment type="caution">
    <text evidence="1">The sequence shown here is derived from an EMBL/GenBank/DDBJ whole genome shotgun (WGS) entry which is preliminary data.</text>
</comment>
<dbReference type="EMBL" id="JBJUIK010000014">
    <property type="protein sequence ID" value="KAL3503880.1"/>
    <property type="molecule type" value="Genomic_DNA"/>
</dbReference>
<name>A0ABD2YCD4_9GENT</name>
<protein>
    <submittedName>
        <fullName evidence="1">Uncharacterized protein</fullName>
    </submittedName>
</protein>
<sequence length="92" mass="10283">MFPVDLRILFIFSDNDRSIDSGVEIYGGRYSLDSSLQDDRVPSSSNAPKYLNPVLRRAPQYASDAMYSNDLTSLRETLGKGQGYAADRLMRG</sequence>
<evidence type="ECO:0000313" key="2">
    <source>
        <dbReference type="Proteomes" id="UP001630127"/>
    </source>
</evidence>
<organism evidence="1 2">
    <name type="scientific">Cinchona calisaya</name>
    <dbReference type="NCBI Taxonomy" id="153742"/>
    <lineage>
        <taxon>Eukaryota</taxon>
        <taxon>Viridiplantae</taxon>
        <taxon>Streptophyta</taxon>
        <taxon>Embryophyta</taxon>
        <taxon>Tracheophyta</taxon>
        <taxon>Spermatophyta</taxon>
        <taxon>Magnoliopsida</taxon>
        <taxon>eudicotyledons</taxon>
        <taxon>Gunneridae</taxon>
        <taxon>Pentapetalae</taxon>
        <taxon>asterids</taxon>
        <taxon>lamiids</taxon>
        <taxon>Gentianales</taxon>
        <taxon>Rubiaceae</taxon>
        <taxon>Cinchonoideae</taxon>
        <taxon>Cinchoneae</taxon>
        <taxon>Cinchona</taxon>
    </lineage>
</organism>
<gene>
    <name evidence="1" type="ORF">ACH5RR_033721</name>
</gene>
<accession>A0ABD2YCD4</accession>
<dbReference type="Proteomes" id="UP001630127">
    <property type="component" value="Unassembled WGS sequence"/>
</dbReference>
<keyword evidence="2" id="KW-1185">Reference proteome</keyword>
<dbReference type="AlphaFoldDB" id="A0ABD2YCD4"/>